<dbReference type="Proteomes" id="UP000623129">
    <property type="component" value="Unassembled WGS sequence"/>
</dbReference>
<dbReference type="GO" id="GO:0009696">
    <property type="term" value="P:salicylic acid metabolic process"/>
    <property type="evidence" value="ECO:0007669"/>
    <property type="project" value="TreeGrafter"/>
</dbReference>
<dbReference type="PANTHER" id="PTHR10992">
    <property type="entry name" value="METHYLESTERASE FAMILY MEMBER"/>
    <property type="match status" value="1"/>
</dbReference>
<reference evidence="2" key="1">
    <citation type="submission" date="2020-01" db="EMBL/GenBank/DDBJ databases">
        <title>Genome sequence of Kobresia littledalei, the first chromosome-level genome in the family Cyperaceae.</title>
        <authorList>
            <person name="Qu G."/>
        </authorList>
    </citation>
    <scope>NUCLEOTIDE SEQUENCE</scope>
    <source>
        <strain evidence="2">C.B.Clarke</strain>
        <tissue evidence="2">Leaf</tissue>
    </source>
</reference>
<feature type="domain" description="AB hydrolase-1" evidence="1">
    <location>
        <begin position="52"/>
        <end position="295"/>
    </location>
</feature>
<dbReference type="GO" id="GO:0080032">
    <property type="term" value="F:methyl jasmonate esterase activity"/>
    <property type="evidence" value="ECO:0007669"/>
    <property type="project" value="TreeGrafter"/>
</dbReference>
<dbReference type="GO" id="GO:0080030">
    <property type="term" value="F:methyl indole-3-acetate esterase activity"/>
    <property type="evidence" value="ECO:0007669"/>
    <property type="project" value="TreeGrafter"/>
</dbReference>
<dbReference type="EMBL" id="SWLB01000024">
    <property type="protein sequence ID" value="KAF3322821.1"/>
    <property type="molecule type" value="Genomic_DNA"/>
</dbReference>
<evidence type="ECO:0000259" key="1">
    <source>
        <dbReference type="Pfam" id="PF12697"/>
    </source>
</evidence>
<dbReference type="GO" id="GO:0080031">
    <property type="term" value="F:methyl salicylate esterase activity"/>
    <property type="evidence" value="ECO:0007669"/>
    <property type="project" value="TreeGrafter"/>
</dbReference>
<proteinExistence type="predicted"/>
<dbReference type="Gene3D" id="3.40.50.1820">
    <property type="entry name" value="alpha/beta hydrolase"/>
    <property type="match status" value="1"/>
</dbReference>
<dbReference type="InterPro" id="IPR045889">
    <property type="entry name" value="MES/HNL"/>
</dbReference>
<accession>A0A833QNH0</accession>
<evidence type="ECO:0000313" key="2">
    <source>
        <dbReference type="EMBL" id="KAF3322821.1"/>
    </source>
</evidence>
<gene>
    <name evidence="2" type="ORF">FCM35_KLT12810</name>
</gene>
<dbReference type="OrthoDB" id="408373at2759"/>
<dbReference type="AlphaFoldDB" id="A0A833QNH0"/>
<evidence type="ECO:0000313" key="3">
    <source>
        <dbReference type="Proteomes" id="UP000623129"/>
    </source>
</evidence>
<name>A0A833QNH0_9POAL</name>
<dbReference type="GO" id="GO:0009694">
    <property type="term" value="P:jasmonic acid metabolic process"/>
    <property type="evidence" value="ECO:0007669"/>
    <property type="project" value="TreeGrafter"/>
</dbReference>
<organism evidence="2 3">
    <name type="scientific">Carex littledalei</name>
    <dbReference type="NCBI Taxonomy" id="544730"/>
    <lineage>
        <taxon>Eukaryota</taxon>
        <taxon>Viridiplantae</taxon>
        <taxon>Streptophyta</taxon>
        <taxon>Embryophyta</taxon>
        <taxon>Tracheophyta</taxon>
        <taxon>Spermatophyta</taxon>
        <taxon>Magnoliopsida</taxon>
        <taxon>Liliopsida</taxon>
        <taxon>Poales</taxon>
        <taxon>Cyperaceae</taxon>
        <taxon>Cyperoideae</taxon>
        <taxon>Cariceae</taxon>
        <taxon>Carex</taxon>
        <taxon>Carex subgen. Euthyceras</taxon>
    </lineage>
</organism>
<sequence length="306" mass="34134">MASLLFQLPSRLYPKPNLLLSKTNTNPLPTLRCKPAPNCTKQDHPTPTSRHFVLVHGMSHGGWAWYKLATLLNEAGHHVTAPDLAASGLHPKRMDEVNTFEEYCEPLMEVMEAVPAGERVVLVGHSYGGIPVSLAMERFPHKISVAVFMNASMPSSTNSLADITKEFSKRPKKDTMDSKAVYGGEGDNIALRSFTFGPKHLRAIYYHLCAPEDVTLAMMLLREGKLFFDSSITRDDFVTAEKHGSVSRVYVVCNQDRSISPETQKWLVEMSPGTELLELDGADHMPMLSMPKELFSLLVDISDRYQ</sequence>
<dbReference type="FunFam" id="3.40.50.1820:FF:000051">
    <property type="entry name" value="(S)-hydroxynitrile lyase"/>
    <property type="match status" value="1"/>
</dbReference>
<keyword evidence="3" id="KW-1185">Reference proteome</keyword>
<dbReference type="PANTHER" id="PTHR10992:SF943">
    <property type="entry name" value="METHYLESTERASE 10"/>
    <property type="match status" value="1"/>
</dbReference>
<dbReference type="InterPro" id="IPR000073">
    <property type="entry name" value="AB_hydrolase_1"/>
</dbReference>
<protein>
    <submittedName>
        <fullName evidence="2">Salicylic acid-binding protein 2-like protein</fullName>
    </submittedName>
</protein>
<dbReference type="SUPFAM" id="SSF53474">
    <property type="entry name" value="alpha/beta-Hydrolases"/>
    <property type="match status" value="1"/>
</dbReference>
<dbReference type="InterPro" id="IPR029058">
    <property type="entry name" value="AB_hydrolase_fold"/>
</dbReference>
<dbReference type="Pfam" id="PF12697">
    <property type="entry name" value="Abhydrolase_6"/>
    <property type="match status" value="1"/>
</dbReference>
<comment type="caution">
    <text evidence="2">The sequence shown here is derived from an EMBL/GenBank/DDBJ whole genome shotgun (WGS) entry which is preliminary data.</text>
</comment>